<dbReference type="PANTHER" id="PTHR22893">
    <property type="entry name" value="NADH OXIDOREDUCTASE-RELATED"/>
    <property type="match status" value="1"/>
</dbReference>
<dbReference type="GO" id="GO:0010181">
    <property type="term" value="F:FMN binding"/>
    <property type="evidence" value="ECO:0007669"/>
    <property type="project" value="InterPro"/>
</dbReference>
<dbReference type="CDD" id="cd02933">
    <property type="entry name" value="OYE_like_FMN"/>
    <property type="match status" value="1"/>
</dbReference>
<accession>A0A9P6WX78</accession>
<organism evidence="2 3">
    <name type="scientific">Rhizopus oryzae</name>
    <name type="common">Mucormycosis agent</name>
    <name type="synonym">Rhizopus arrhizus var. delemar</name>
    <dbReference type="NCBI Taxonomy" id="64495"/>
    <lineage>
        <taxon>Eukaryota</taxon>
        <taxon>Fungi</taxon>
        <taxon>Fungi incertae sedis</taxon>
        <taxon>Mucoromycota</taxon>
        <taxon>Mucoromycotina</taxon>
        <taxon>Mucoromycetes</taxon>
        <taxon>Mucorales</taxon>
        <taxon>Mucorineae</taxon>
        <taxon>Rhizopodaceae</taxon>
        <taxon>Rhizopus</taxon>
    </lineage>
</organism>
<reference evidence="2" key="1">
    <citation type="journal article" date="2020" name="Microb. Genom.">
        <title>Genetic diversity of clinical and environmental Mucorales isolates obtained from an investigation of mucormycosis cases among solid organ transplant recipients.</title>
        <authorList>
            <person name="Nguyen M.H."/>
            <person name="Kaul D."/>
            <person name="Muto C."/>
            <person name="Cheng S.J."/>
            <person name="Richter R.A."/>
            <person name="Bruno V.M."/>
            <person name="Liu G."/>
            <person name="Beyhan S."/>
            <person name="Sundermann A.J."/>
            <person name="Mounaud S."/>
            <person name="Pasculle A.W."/>
            <person name="Nierman W.C."/>
            <person name="Driscoll E."/>
            <person name="Cumbie R."/>
            <person name="Clancy C.J."/>
            <person name="Dupont C.L."/>
        </authorList>
    </citation>
    <scope>NUCLEOTIDE SEQUENCE</scope>
    <source>
        <strain evidence="2">GL11</strain>
    </source>
</reference>
<name>A0A9P6WX78_RHIOR</name>
<dbReference type="Gene3D" id="3.20.20.70">
    <property type="entry name" value="Aldolase class I"/>
    <property type="match status" value="1"/>
</dbReference>
<keyword evidence="3" id="KW-1185">Reference proteome</keyword>
<dbReference type="Pfam" id="PF00724">
    <property type="entry name" value="Oxidored_FMN"/>
    <property type="match status" value="1"/>
</dbReference>
<sequence>MSSKSLFTPIKIGKHELEHRVVLAPLTRLRANLDGVPNDLLVEYYTQRASKGGLLITEATFIDPLAGGYKQAPGIYNKEQIEGWKKVTDSVHAKGAIIFLQLWHIGRAGSSVLNPNGEPIVSASDIAIQGQNIFAGVSHEKPHPLTIPEIKEWVQKYRQAALNAIEAGFDGVEIHSANGYLPDQFINSSSNKRTDEYGGSIENRARFSLEIVDSITEAIGADRTAIRFSPGGNFQDMADETVVDTWSYLTSQLQNNHPDLAYVHFIETRSDIFADKFANSDSLAPYRQIWKGSFIASNGYSTAVEKAFEYSEKNDALIAFGRSFIANPDLPERLRNGWPLNAYDRPTFYTSDPKGYTDYPFYKA</sequence>
<evidence type="ECO:0000313" key="3">
    <source>
        <dbReference type="Proteomes" id="UP000716291"/>
    </source>
</evidence>
<dbReference type="SUPFAM" id="SSF51395">
    <property type="entry name" value="FMN-linked oxidoreductases"/>
    <property type="match status" value="1"/>
</dbReference>
<dbReference type="InterPro" id="IPR045247">
    <property type="entry name" value="Oye-like"/>
</dbReference>
<dbReference type="PANTHER" id="PTHR22893:SF91">
    <property type="entry name" value="NADPH DEHYDROGENASE 2-RELATED"/>
    <property type="match status" value="1"/>
</dbReference>
<comment type="caution">
    <text evidence="2">The sequence shown here is derived from an EMBL/GenBank/DDBJ whole genome shotgun (WGS) entry which is preliminary data.</text>
</comment>
<proteinExistence type="predicted"/>
<gene>
    <name evidence="2" type="ORF">G6F64_012758</name>
</gene>
<evidence type="ECO:0000259" key="1">
    <source>
        <dbReference type="Pfam" id="PF00724"/>
    </source>
</evidence>
<dbReference type="EMBL" id="JAANQT010004226">
    <property type="protein sequence ID" value="KAG1300246.1"/>
    <property type="molecule type" value="Genomic_DNA"/>
</dbReference>
<protein>
    <recommendedName>
        <fullName evidence="1">NADH:flavin oxidoreductase/NADH oxidase N-terminal domain-containing protein</fullName>
    </recommendedName>
</protein>
<feature type="domain" description="NADH:flavin oxidoreductase/NADH oxidase N-terminal" evidence="1">
    <location>
        <begin position="5"/>
        <end position="341"/>
    </location>
</feature>
<evidence type="ECO:0000313" key="2">
    <source>
        <dbReference type="EMBL" id="KAG1300246.1"/>
    </source>
</evidence>
<dbReference type="InterPro" id="IPR013785">
    <property type="entry name" value="Aldolase_TIM"/>
</dbReference>
<dbReference type="GO" id="GO:0016491">
    <property type="term" value="F:oxidoreductase activity"/>
    <property type="evidence" value="ECO:0007669"/>
    <property type="project" value="InterPro"/>
</dbReference>
<dbReference type="AlphaFoldDB" id="A0A9P6WX78"/>
<dbReference type="FunFam" id="3.20.20.70:FF:000138">
    <property type="entry name" value="NADPH dehydrogenase 1"/>
    <property type="match status" value="1"/>
</dbReference>
<dbReference type="Proteomes" id="UP000716291">
    <property type="component" value="Unassembled WGS sequence"/>
</dbReference>
<dbReference type="InterPro" id="IPR001155">
    <property type="entry name" value="OxRdtase_FMN_N"/>
</dbReference>
<dbReference type="OrthoDB" id="276546at2759"/>